<proteinExistence type="predicted"/>
<feature type="compositionally biased region" description="Polar residues" evidence="1">
    <location>
        <begin position="166"/>
        <end position="187"/>
    </location>
</feature>
<accession>A0ABN0PNV2</accession>
<reference evidence="2 3" key="1">
    <citation type="journal article" date="2013" name="Genome Announc.">
        <title>Draft Genome Sequence of Shewanella decolorationis S12, a Dye-Degrading Bacterium Isolated from a Wastewater Treatment Plant.</title>
        <authorList>
            <person name="Xu M."/>
            <person name="Fang Y."/>
            <person name="Liu J."/>
            <person name="Chen X."/>
            <person name="Sun G."/>
            <person name="Guo J."/>
            <person name="Hua Z."/>
            <person name="Tu Q."/>
            <person name="Wu L."/>
            <person name="Zhou J."/>
            <person name="Liu X."/>
        </authorList>
    </citation>
    <scope>NUCLEOTIDE SEQUENCE [LARGE SCALE GENOMIC DNA]</scope>
    <source>
        <strain evidence="2 3">S12</strain>
    </source>
</reference>
<name>A0ABN0PNV2_9GAMM</name>
<evidence type="ECO:0000313" key="2">
    <source>
        <dbReference type="EMBL" id="ESE41848.1"/>
    </source>
</evidence>
<comment type="caution">
    <text evidence="2">The sequence shown here is derived from an EMBL/GenBank/DDBJ whole genome shotgun (WGS) entry which is preliminary data.</text>
</comment>
<gene>
    <name evidence="2" type="ORF">SHD_1558</name>
</gene>
<evidence type="ECO:0000256" key="1">
    <source>
        <dbReference type="SAM" id="MobiDB-lite"/>
    </source>
</evidence>
<protein>
    <submittedName>
        <fullName evidence="2">Uncharacterized protein</fullName>
    </submittedName>
</protein>
<dbReference type="RefSeq" id="WP_023266625.1">
    <property type="nucleotide sequence ID" value="NZ_AXZL01000059.1"/>
</dbReference>
<sequence>MANLNFIAPHNQIAFAAPERNSTGVSSWKVSTKRGTQSGLGVSVSGAGAWAKLDGTMKFKIRSLDNSKTYDMMKKEYHIGGGVSAFWSWLGISANAETHKEEIHEVFKEVSNSQEVEGSANVSLYVSGQYPNVQVDASGYVLIMQIEDSSGNTYNMMSAGDPASDTGAQDQNGNALPSKDNNSTIIL</sequence>
<organism evidence="2 3">
    <name type="scientific">Shewanella decolorationis S12</name>
    <dbReference type="NCBI Taxonomy" id="1353536"/>
    <lineage>
        <taxon>Bacteria</taxon>
        <taxon>Pseudomonadati</taxon>
        <taxon>Pseudomonadota</taxon>
        <taxon>Gammaproteobacteria</taxon>
        <taxon>Alteromonadales</taxon>
        <taxon>Shewanellaceae</taxon>
        <taxon>Shewanella</taxon>
    </lineage>
</organism>
<evidence type="ECO:0000313" key="3">
    <source>
        <dbReference type="Proteomes" id="UP000017548"/>
    </source>
</evidence>
<dbReference type="EMBL" id="AXZL01000059">
    <property type="protein sequence ID" value="ESE41848.1"/>
    <property type="molecule type" value="Genomic_DNA"/>
</dbReference>
<dbReference type="Proteomes" id="UP000017548">
    <property type="component" value="Unassembled WGS sequence"/>
</dbReference>
<keyword evidence="3" id="KW-1185">Reference proteome</keyword>
<feature type="region of interest" description="Disordered" evidence="1">
    <location>
        <begin position="154"/>
        <end position="187"/>
    </location>
</feature>